<evidence type="ECO:0008006" key="2">
    <source>
        <dbReference type="Google" id="ProtNLM"/>
    </source>
</evidence>
<proteinExistence type="predicted"/>
<accession>A0A6C0BZK8</accession>
<dbReference type="EMBL" id="MN739278">
    <property type="protein sequence ID" value="QHS96723.1"/>
    <property type="molecule type" value="Genomic_DNA"/>
</dbReference>
<reference evidence="1" key="1">
    <citation type="journal article" date="2020" name="Nature">
        <title>Giant virus diversity and host interactions through global metagenomics.</title>
        <authorList>
            <person name="Schulz F."/>
            <person name="Roux S."/>
            <person name="Paez-Espino D."/>
            <person name="Jungbluth S."/>
            <person name="Walsh D.A."/>
            <person name="Denef V.J."/>
            <person name="McMahon K.D."/>
            <person name="Konstantinidis K.T."/>
            <person name="Eloe-Fadrosh E.A."/>
            <person name="Kyrpides N.C."/>
            <person name="Woyke T."/>
        </authorList>
    </citation>
    <scope>NUCLEOTIDE SEQUENCE</scope>
    <source>
        <strain evidence="1">GVMAG-M-3300020166-5</strain>
    </source>
</reference>
<organism evidence="1">
    <name type="scientific">viral metagenome</name>
    <dbReference type="NCBI Taxonomy" id="1070528"/>
    <lineage>
        <taxon>unclassified sequences</taxon>
        <taxon>metagenomes</taxon>
        <taxon>organismal metagenomes</taxon>
    </lineage>
</organism>
<protein>
    <recommendedName>
        <fullName evidence="2">DUF4932 domain-containing protein</fullName>
    </recommendedName>
</protein>
<sequence length="410" mass="48395">MQFAKDSSKIIKHLIPNIERCGAYNTLDKDPTFIASLENLLSILYSEIHGGHNYVKTHVSPNIKPVLRREIITPSVYGGQFFPDDIKGFIDKNIMYQLVYYYKIGSRTFKILFGICTDKDMDNIEKYNGFAEYIYNWLYICNKFTPQESSAAMTFYIYLTPFKKTLPRDGSTILSCPHVNTAYTYGNREEGEIIIFREEEWKKTFIHETFHSFNFDFRDREVTPIQDYIKSIYPVQSDYLICEAYAETWSRILNAVFSSYYSLKDKDDKTSFFLYAKFTLQCERLFSILQLNKILSFMNMEYSDLTNLGNMKCDALRKMYREDSNVLSYYIVTGLFMNDYHNFLRWCSKNNSNIFRFTASVYTVDSFVGFMKEQYGNPSLLRAIDCMKNKYRENKKYLKKTTRMSAVEIN</sequence>
<dbReference type="AlphaFoldDB" id="A0A6C0BZK8"/>
<name>A0A6C0BZK8_9ZZZZ</name>
<evidence type="ECO:0000313" key="1">
    <source>
        <dbReference type="EMBL" id="QHS96723.1"/>
    </source>
</evidence>